<accession>A0AAN4YKV3</accession>
<protein>
    <submittedName>
        <fullName evidence="2">Unnamed protein product</fullName>
    </submittedName>
</protein>
<reference evidence="2" key="1">
    <citation type="submission" date="2023-04" db="EMBL/GenBank/DDBJ databases">
        <title>Aspergillus oryzae NBRC 4228.</title>
        <authorList>
            <person name="Ichikawa N."/>
            <person name="Sato H."/>
            <person name="Tonouchi N."/>
        </authorList>
    </citation>
    <scope>NUCLEOTIDE SEQUENCE</scope>
    <source>
        <strain evidence="2">NBRC 4228</strain>
    </source>
</reference>
<sequence length="116" mass="13078">MKLPPPIFKTLGSPTISLRLTWFIASSRPFSSPLPENDTSPTSAETLDPTPDSSHQGPTPRNRASEFPALPRTSTSPDTWPRRERYHGCRQKDRIDHLRREIPDSLSDMGSQHESD</sequence>
<proteinExistence type="predicted"/>
<dbReference type="Proteomes" id="UP001165205">
    <property type="component" value="Unassembled WGS sequence"/>
</dbReference>
<evidence type="ECO:0000313" key="3">
    <source>
        <dbReference type="Proteomes" id="UP001165205"/>
    </source>
</evidence>
<dbReference type="EMBL" id="BSYA01000084">
    <property type="protein sequence ID" value="GMG31408.1"/>
    <property type="molecule type" value="Genomic_DNA"/>
</dbReference>
<comment type="caution">
    <text evidence="2">The sequence shown here is derived from an EMBL/GenBank/DDBJ whole genome shotgun (WGS) entry which is preliminary data.</text>
</comment>
<feature type="region of interest" description="Disordered" evidence="1">
    <location>
        <begin position="29"/>
        <end position="116"/>
    </location>
</feature>
<gene>
    <name evidence="2" type="ORF">Aory04_000731000</name>
</gene>
<organism evidence="2 3">
    <name type="scientific">Aspergillus oryzae</name>
    <name type="common">Yellow koji mold</name>
    <dbReference type="NCBI Taxonomy" id="5062"/>
    <lineage>
        <taxon>Eukaryota</taxon>
        <taxon>Fungi</taxon>
        <taxon>Dikarya</taxon>
        <taxon>Ascomycota</taxon>
        <taxon>Pezizomycotina</taxon>
        <taxon>Eurotiomycetes</taxon>
        <taxon>Eurotiomycetidae</taxon>
        <taxon>Eurotiales</taxon>
        <taxon>Aspergillaceae</taxon>
        <taxon>Aspergillus</taxon>
        <taxon>Aspergillus subgen. Circumdati</taxon>
    </lineage>
</organism>
<feature type="compositionally biased region" description="Polar residues" evidence="1">
    <location>
        <begin position="37"/>
        <end position="59"/>
    </location>
</feature>
<evidence type="ECO:0000256" key="1">
    <source>
        <dbReference type="SAM" id="MobiDB-lite"/>
    </source>
</evidence>
<evidence type="ECO:0000313" key="2">
    <source>
        <dbReference type="EMBL" id="GMG31408.1"/>
    </source>
</evidence>
<name>A0AAN4YKV3_ASPOZ</name>
<feature type="compositionally biased region" description="Basic and acidic residues" evidence="1">
    <location>
        <begin position="80"/>
        <end position="103"/>
    </location>
</feature>
<dbReference type="AlphaFoldDB" id="A0AAN4YKV3"/>